<comment type="caution">
    <text evidence="1">The sequence shown here is derived from an EMBL/GenBank/DDBJ whole genome shotgun (WGS) entry which is preliminary data.</text>
</comment>
<name>A0ABV3BIS6_9ACTN</name>
<reference evidence="1 2" key="1">
    <citation type="submission" date="2024-06" db="EMBL/GenBank/DDBJ databases">
        <title>The Natural Products Discovery Center: Release of the First 8490 Sequenced Strains for Exploring Actinobacteria Biosynthetic Diversity.</title>
        <authorList>
            <person name="Kalkreuter E."/>
            <person name="Kautsar S.A."/>
            <person name="Yang D."/>
            <person name="Bader C.D."/>
            <person name="Teijaro C.N."/>
            <person name="Fluegel L."/>
            <person name="Davis C.M."/>
            <person name="Simpson J.R."/>
            <person name="Lauterbach L."/>
            <person name="Steele A.D."/>
            <person name="Gui C."/>
            <person name="Meng S."/>
            <person name="Li G."/>
            <person name="Viehrig K."/>
            <person name="Ye F."/>
            <person name="Su P."/>
            <person name="Kiefer A.F."/>
            <person name="Nichols A."/>
            <person name="Cepeda A.J."/>
            <person name="Yan W."/>
            <person name="Fan B."/>
            <person name="Jiang Y."/>
            <person name="Adhikari A."/>
            <person name="Zheng C.-J."/>
            <person name="Schuster L."/>
            <person name="Cowan T.M."/>
            <person name="Smanski M.J."/>
            <person name="Chevrette M.G."/>
            <person name="De Carvalho L.P.S."/>
            <person name="Shen B."/>
        </authorList>
    </citation>
    <scope>NUCLEOTIDE SEQUENCE [LARGE SCALE GENOMIC DNA]</scope>
    <source>
        <strain evidence="1 2">NPDC046838</strain>
    </source>
</reference>
<dbReference type="RefSeq" id="WP_359346767.1">
    <property type="nucleotide sequence ID" value="NZ_JBEYXV010000004.1"/>
</dbReference>
<protein>
    <submittedName>
        <fullName evidence="1">Uncharacterized protein</fullName>
    </submittedName>
</protein>
<dbReference type="EMBL" id="JBEYXV010000004">
    <property type="protein sequence ID" value="MEU6820887.1"/>
    <property type="molecule type" value="Genomic_DNA"/>
</dbReference>
<dbReference type="Proteomes" id="UP001551176">
    <property type="component" value="Unassembled WGS sequence"/>
</dbReference>
<evidence type="ECO:0000313" key="2">
    <source>
        <dbReference type="Proteomes" id="UP001551176"/>
    </source>
</evidence>
<evidence type="ECO:0000313" key="1">
    <source>
        <dbReference type="EMBL" id="MEU6820887.1"/>
    </source>
</evidence>
<proteinExistence type="predicted"/>
<keyword evidence="2" id="KW-1185">Reference proteome</keyword>
<sequence>MGWVDRQYIPAFEQDWRYARLLNLTKRLAEARVPACSNCVGGTITVRDSDGNETVVTCDACERTGEVGTLADNEDNGQDDGR</sequence>
<organism evidence="1 2">
    <name type="scientific">Streptomyces atriruber</name>
    <dbReference type="NCBI Taxonomy" id="545121"/>
    <lineage>
        <taxon>Bacteria</taxon>
        <taxon>Bacillati</taxon>
        <taxon>Actinomycetota</taxon>
        <taxon>Actinomycetes</taxon>
        <taxon>Kitasatosporales</taxon>
        <taxon>Streptomycetaceae</taxon>
        <taxon>Streptomyces</taxon>
    </lineage>
</organism>
<accession>A0ABV3BIS6</accession>
<gene>
    <name evidence="1" type="ORF">ABZ921_09675</name>
</gene>